<dbReference type="InterPro" id="IPR000916">
    <property type="entry name" value="Bet_v_I/MLP"/>
</dbReference>
<proteinExistence type="inferred from homology"/>
<evidence type="ECO:0000256" key="1">
    <source>
        <dbReference type="ARBA" id="ARBA00009744"/>
    </source>
</evidence>
<feature type="domain" description="Bet v I/Major latex protein" evidence="2">
    <location>
        <begin position="1"/>
        <end position="149"/>
    </location>
</feature>
<organism evidence="3 4">
    <name type="scientific">Penstemon davidsonii</name>
    <dbReference type="NCBI Taxonomy" id="160366"/>
    <lineage>
        <taxon>Eukaryota</taxon>
        <taxon>Viridiplantae</taxon>
        <taxon>Streptophyta</taxon>
        <taxon>Embryophyta</taxon>
        <taxon>Tracheophyta</taxon>
        <taxon>Spermatophyta</taxon>
        <taxon>Magnoliopsida</taxon>
        <taxon>eudicotyledons</taxon>
        <taxon>Gunneridae</taxon>
        <taxon>Pentapetalae</taxon>
        <taxon>asterids</taxon>
        <taxon>lamiids</taxon>
        <taxon>Lamiales</taxon>
        <taxon>Plantaginaceae</taxon>
        <taxon>Cheloneae</taxon>
        <taxon>Penstemon</taxon>
    </lineage>
</organism>
<dbReference type="EMBL" id="JAYDYQ010002688">
    <property type="protein sequence ID" value="KAK4477827.1"/>
    <property type="molecule type" value="Genomic_DNA"/>
</dbReference>
<dbReference type="CDD" id="cd07816">
    <property type="entry name" value="Bet_v1-like"/>
    <property type="match status" value="1"/>
</dbReference>
<accession>A0ABR0CLV0</accession>
<evidence type="ECO:0000313" key="3">
    <source>
        <dbReference type="EMBL" id="KAK4477827.1"/>
    </source>
</evidence>
<dbReference type="InterPro" id="IPR023393">
    <property type="entry name" value="START-like_dom_sf"/>
</dbReference>
<evidence type="ECO:0000259" key="2">
    <source>
        <dbReference type="Pfam" id="PF00407"/>
    </source>
</evidence>
<protein>
    <recommendedName>
        <fullName evidence="2">Bet v I/Major latex protein domain-containing protein</fullName>
    </recommendedName>
</protein>
<dbReference type="PANTHER" id="PTHR31213:SF55">
    <property type="entry name" value="STRESS-INDUCED PROTEIN SAM22"/>
    <property type="match status" value="1"/>
</dbReference>
<keyword evidence="4" id="KW-1185">Reference proteome</keyword>
<gene>
    <name evidence="3" type="ORF">RD792_017090</name>
</gene>
<dbReference type="SUPFAM" id="SSF55961">
    <property type="entry name" value="Bet v1-like"/>
    <property type="match status" value="1"/>
</dbReference>
<dbReference type="PANTHER" id="PTHR31213">
    <property type="entry name" value="OS08G0374000 PROTEIN-RELATED"/>
    <property type="match status" value="1"/>
</dbReference>
<comment type="similarity">
    <text evidence="1">Belongs to the BetVI family.</text>
</comment>
<reference evidence="3 4" key="1">
    <citation type="journal article" date="2023" name="bioRxiv">
        <title>Genome report: Whole genome sequence and annotation of Penstemon davidsonii.</title>
        <authorList>
            <person name="Ostevik K.L."/>
            <person name="Alabady M."/>
            <person name="Zhang M."/>
            <person name="Rausher M.D."/>
        </authorList>
    </citation>
    <scope>NUCLEOTIDE SEQUENCE [LARGE SCALE GENOMIC DNA]</scope>
    <source>
        <strain evidence="3">DNT005</strain>
        <tissue evidence="3">Whole leaf</tissue>
    </source>
</reference>
<evidence type="ECO:0000313" key="4">
    <source>
        <dbReference type="Proteomes" id="UP001291926"/>
    </source>
</evidence>
<sequence length="174" mass="19407">MGVITYEHEITSSIPPNKMFKALILDTDNLIPNILPLTIKSVQILEGNRKISNIWRRSQFISVKQHIDGIDEVNHTCKYSVIEGGALAGVHDSISYVVKIEADPRGGSVCKNSSAYHTKGKEHNITEDKIKEGKEKAKALFKAIEAHLRSMPIPIPTTNEKFSLVFLVFLGLRI</sequence>
<dbReference type="Gene3D" id="3.30.530.20">
    <property type="match status" value="1"/>
</dbReference>
<dbReference type="Proteomes" id="UP001291926">
    <property type="component" value="Unassembled WGS sequence"/>
</dbReference>
<name>A0ABR0CLV0_9LAMI</name>
<dbReference type="PRINTS" id="PR00634">
    <property type="entry name" value="BETALLERGEN"/>
</dbReference>
<dbReference type="InterPro" id="IPR050279">
    <property type="entry name" value="Plant_def-hormone_signal"/>
</dbReference>
<dbReference type="InterPro" id="IPR024949">
    <property type="entry name" value="Bet_v_I_allergen"/>
</dbReference>
<comment type="caution">
    <text evidence="3">The sequence shown here is derived from an EMBL/GenBank/DDBJ whole genome shotgun (WGS) entry which is preliminary data.</text>
</comment>
<dbReference type="Pfam" id="PF00407">
    <property type="entry name" value="Bet_v_1"/>
    <property type="match status" value="1"/>
</dbReference>